<keyword evidence="2" id="KW-1185">Reference proteome</keyword>
<accession>K7A1M0</accession>
<gene>
    <name evidence="1" type="ORF">GPLA_3929</name>
</gene>
<evidence type="ECO:0000313" key="1">
    <source>
        <dbReference type="EMBL" id="GAC34808.1"/>
    </source>
</evidence>
<dbReference type="AlphaFoldDB" id="K7A1M0"/>
<name>K7A1M0_9ALTE</name>
<dbReference type="EMBL" id="BAER01000118">
    <property type="protein sequence ID" value="GAC34808.1"/>
    <property type="molecule type" value="Genomic_DNA"/>
</dbReference>
<comment type="caution">
    <text evidence="1">The sequence shown here is derived from an EMBL/GenBank/DDBJ whole genome shotgun (WGS) entry which is preliminary data.</text>
</comment>
<proteinExistence type="predicted"/>
<sequence length="51" mass="5825">MITNTKKYVCEKFRRERIAGSLNVYTIKDFGAIASSSPRFCRFSMSALEEA</sequence>
<dbReference type="Proteomes" id="UP000006322">
    <property type="component" value="Unassembled WGS sequence"/>
</dbReference>
<organism evidence="1 2">
    <name type="scientific">Paraglaciecola polaris LMG 21857</name>
    <dbReference type="NCBI Taxonomy" id="1129793"/>
    <lineage>
        <taxon>Bacteria</taxon>
        <taxon>Pseudomonadati</taxon>
        <taxon>Pseudomonadota</taxon>
        <taxon>Gammaproteobacteria</taxon>
        <taxon>Alteromonadales</taxon>
        <taxon>Alteromonadaceae</taxon>
        <taxon>Paraglaciecola</taxon>
    </lineage>
</organism>
<reference evidence="2" key="1">
    <citation type="journal article" date="2014" name="Environ. Microbiol.">
        <title>Comparative genomics of the marine bacterial genus Glaciecola reveals the high degree of genomic diversity and genomic characteristic for cold adaptation.</title>
        <authorList>
            <person name="Qin Q.L."/>
            <person name="Xie B.B."/>
            <person name="Yu Y."/>
            <person name="Shu Y.L."/>
            <person name="Rong J.C."/>
            <person name="Zhang Y.J."/>
            <person name="Zhao D.L."/>
            <person name="Chen X.L."/>
            <person name="Zhang X.Y."/>
            <person name="Chen B."/>
            <person name="Zhou B.C."/>
            <person name="Zhang Y.Z."/>
        </authorList>
    </citation>
    <scope>NUCLEOTIDE SEQUENCE [LARGE SCALE GENOMIC DNA]</scope>
    <source>
        <strain evidence="2">LMG 21857</strain>
    </source>
</reference>
<protein>
    <submittedName>
        <fullName evidence="1">Uncharacterized protein</fullName>
    </submittedName>
</protein>
<evidence type="ECO:0000313" key="2">
    <source>
        <dbReference type="Proteomes" id="UP000006322"/>
    </source>
</evidence>